<protein>
    <submittedName>
        <fullName evidence="4">Uncharacterized protein LOC125312839</fullName>
    </submittedName>
</protein>
<name>A0ABM3GVM9_9MYRT</name>
<dbReference type="GeneID" id="125312839"/>
<dbReference type="Proteomes" id="UP000827889">
    <property type="component" value="Chromosome 11"/>
</dbReference>
<dbReference type="InterPro" id="IPR005162">
    <property type="entry name" value="Retrotrans_gag_dom"/>
</dbReference>
<dbReference type="PANTHER" id="PTHR34482:SF36">
    <property type="entry name" value="RETROTRANSPOSON GAG DOMAIN-CONTAINING PROTEIN"/>
    <property type="match status" value="1"/>
</dbReference>
<keyword evidence="3" id="KW-1185">Reference proteome</keyword>
<dbReference type="PANTHER" id="PTHR34482">
    <property type="entry name" value="DNA DAMAGE-INDUCIBLE PROTEIN 1-LIKE"/>
    <property type="match status" value="1"/>
</dbReference>
<feature type="region of interest" description="Disordered" evidence="1">
    <location>
        <begin position="303"/>
        <end position="325"/>
    </location>
</feature>
<proteinExistence type="predicted"/>
<feature type="domain" description="Retrotransposon gag" evidence="2">
    <location>
        <begin position="86"/>
        <end position="183"/>
    </location>
</feature>
<feature type="compositionally biased region" description="Polar residues" evidence="1">
    <location>
        <begin position="308"/>
        <end position="319"/>
    </location>
</feature>
<evidence type="ECO:0000313" key="4">
    <source>
        <dbReference type="RefSeq" id="XP_048128413.1"/>
    </source>
</evidence>
<organism evidence="3 4">
    <name type="scientific">Rhodamnia argentea</name>
    <dbReference type="NCBI Taxonomy" id="178133"/>
    <lineage>
        <taxon>Eukaryota</taxon>
        <taxon>Viridiplantae</taxon>
        <taxon>Streptophyta</taxon>
        <taxon>Embryophyta</taxon>
        <taxon>Tracheophyta</taxon>
        <taxon>Spermatophyta</taxon>
        <taxon>Magnoliopsida</taxon>
        <taxon>eudicotyledons</taxon>
        <taxon>Gunneridae</taxon>
        <taxon>Pentapetalae</taxon>
        <taxon>rosids</taxon>
        <taxon>malvids</taxon>
        <taxon>Myrtales</taxon>
        <taxon>Myrtaceae</taxon>
        <taxon>Myrtoideae</taxon>
        <taxon>Myrteae</taxon>
        <taxon>Australasian group</taxon>
        <taxon>Rhodamnia</taxon>
    </lineage>
</organism>
<dbReference type="Gene3D" id="4.10.60.10">
    <property type="entry name" value="Zinc finger, CCHC-type"/>
    <property type="match status" value="1"/>
</dbReference>
<gene>
    <name evidence="4" type="primary">LOC125312839</name>
</gene>
<sequence>MSNRNSRAPREGAVQEDPRVDGLLRAMEALGNIVGQQVRIREAAATTAAVAPPKDPGDPEASTCWIKELEKIFAPLRCTEEDKVTLAVYRLRGNANTWWEASRGRIFPEGTVLVWNAFVEAFNGKCFSDCAGEQKMNEFMRLRQNQMSVDRYEAKFAELSRYALRMVENPVDKARRFRDGLKPKLKDRLVFLNPKDYNEQYERAHRIERNMTERAIAFGSRYISSGRSDHRNGKMPISEEKHPIRPDRRNAIGKPALNVDGVCRLCGRRHGNAPCPFGGGVCFSCGQMGHLVKDGPQRQARVLAPLQQGGQPRRNTPQDNLDRPR</sequence>
<evidence type="ECO:0000259" key="2">
    <source>
        <dbReference type="Pfam" id="PF03732"/>
    </source>
</evidence>
<dbReference type="RefSeq" id="XP_048128413.1">
    <property type="nucleotide sequence ID" value="XM_048272456.1"/>
</dbReference>
<reference evidence="4" key="1">
    <citation type="submission" date="2025-08" db="UniProtKB">
        <authorList>
            <consortium name="RefSeq"/>
        </authorList>
    </citation>
    <scope>IDENTIFICATION</scope>
    <source>
        <tissue evidence="4">Leaf</tissue>
    </source>
</reference>
<dbReference type="Pfam" id="PF03732">
    <property type="entry name" value="Retrotrans_gag"/>
    <property type="match status" value="1"/>
</dbReference>
<feature type="compositionally biased region" description="Basic and acidic residues" evidence="1">
    <location>
        <begin position="227"/>
        <end position="250"/>
    </location>
</feature>
<evidence type="ECO:0000256" key="1">
    <source>
        <dbReference type="SAM" id="MobiDB-lite"/>
    </source>
</evidence>
<evidence type="ECO:0000313" key="3">
    <source>
        <dbReference type="Proteomes" id="UP000827889"/>
    </source>
</evidence>
<accession>A0ABM3GVM9</accession>
<feature type="region of interest" description="Disordered" evidence="1">
    <location>
        <begin position="224"/>
        <end position="252"/>
    </location>
</feature>